<evidence type="ECO:0000313" key="5">
    <source>
        <dbReference type="EMBL" id="DAE14787.1"/>
    </source>
</evidence>
<evidence type="ECO:0000256" key="3">
    <source>
        <dbReference type="ARBA" id="ARBA00022801"/>
    </source>
</evidence>
<keyword evidence="3" id="KW-0378">Hydrolase</keyword>
<dbReference type="InterPro" id="IPR011856">
    <property type="entry name" value="tRNA_endonuc-like_dom_sf"/>
</dbReference>
<protein>
    <submittedName>
        <fullName evidence="5">Nuclease</fullName>
    </submittedName>
</protein>
<name>A0A8S5Q7N2_9CAUD</name>
<keyword evidence="2" id="KW-0540">Nuclease</keyword>
<dbReference type="EMBL" id="BK015593">
    <property type="protein sequence ID" value="DAE14787.1"/>
    <property type="molecule type" value="Genomic_DNA"/>
</dbReference>
<dbReference type="SMART" id="SM00990">
    <property type="entry name" value="VRR_NUC"/>
    <property type="match status" value="1"/>
</dbReference>
<evidence type="ECO:0000259" key="4">
    <source>
        <dbReference type="SMART" id="SM00990"/>
    </source>
</evidence>
<feature type="domain" description="VRR-NUC" evidence="4">
    <location>
        <begin position="45"/>
        <end position="125"/>
    </location>
</feature>
<accession>A0A8S5Q7N2</accession>
<reference evidence="5" key="1">
    <citation type="journal article" date="2021" name="Proc. Natl. Acad. Sci. U.S.A.">
        <title>A Catalog of Tens of Thousands of Viruses from Human Metagenomes Reveals Hidden Associations with Chronic Diseases.</title>
        <authorList>
            <person name="Tisza M.J."/>
            <person name="Buck C.B."/>
        </authorList>
    </citation>
    <scope>NUCLEOTIDE SEQUENCE</scope>
    <source>
        <strain evidence="5">CtTBd21</strain>
    </source>
</reference>
<evidence type="ECO:0000256" key="2">
    <source>
        <dbReference type="ARBA" id="ARBA00022722"/>
    </source>
</evidence>
<dbReference type="GO" id="GO:0016788">
    <property type="term" value="F:hydrolase activity, acting on ester bonds"/>
    <property type="evidence" value="ECO:0007669"/>
    <property type="project" value="InterPro"/>
</dbReference>
<dbReference type="GO" id="GO:0004518">
    <property type="term" value="F:nuclease activity"/>
    <property type="evidence" value="ECO:0007669"/>
    <property type="project" value="UniProtKB-KW"/>
</dbReference>
<comment type="cofactor">
    <cofactor evidence="1">
        <name>Mg(2+)</name>
        <dbReference type="ChEBI" id="CHEBI:18420"/>
    </cofactor>
</comment>
<dbReference type="GO" id="GO:0003676">
    <property type="term" value="F:nucleic acid binding"/>
    <property type="evidence" value="ECO:0007669"/>
    <property type="project" value="InterPro"/>
</dbReference>
<sequence>MEQRNNFFFIEQINGVFDRKQTCVTHVYTRVRDFWFSCFGRGGSMREKTVEQKLVKAVRAAGGICPKWTAPGFDGLPDRIVLLPGGRMGFVEVKAPGKKARPLQESRHELLRSLGYRVYVLDDPGQIGGIIDEIRTA</sequence>
<evidence type="ECO:0000256" key="1">
    <source>
        <dbReference type="ARBA" id="ARBA00001946"/>
    </source>
</evidence>
<organism evidence="5">
    <name type="scientific">Siphoviridae sp. ctTBd21</name>
    <dbReference type="NCBI Taxonomy" id="2825516"/>
    <lineage>
        <taxon>Viruses</taxon>
        <taxon>Duplodnaviria</taxon>
        <taxon>Heunggongvirae</taxon>
        <taxon>Uroviricota</taxon>
        <taxon>Caudoviricetes</taxon>
    </lineage>
</organism>
<dbReference type="Gene3D" id="3.40.1350.10">
    <property type="match status" value="1"/>
</dbReference>
<dbReference type="InterPro" id="IPR014883">
    <property type="entry name" value="VRR_NUC"/>
</dbReference>
<proteinExistence type="predicted"/>